<dbReference type="AlphaFoldDB" id="A0A0K2TTZ5"/>
<organism evidence="16">
    <name type="scientific">Lepeophtheirus salmonis</name>
    <name type="common">Salmon louse</name>
    <name type="synonym">Caligus salmonis</name>
    <dbReference type="NCBI Taxonomy" id="72036"/>
    <lineage>
        <taxon>Eukaryota</taxon>
        <taxon>Metazoa</taxon>
        <taxon>Ecdysozoa</taxon>
        <taxon>Arthropoda</taxon>
        <taxon>Crustacea</taxon>
        <taxon>Multicrustacea</taxon>
        <taxon>Hexanauplia</taxon>
        <taxon>Copepoda</taxon>
        <taxon>Siphonostomatoida</taxon>
        <taxon>Caligidae</taxon>
        <taxon>Lepeophtheirus</taxon>
    </lineage>
</organism>
<keyword evidence="10" id="KW-0472">Membrane</keyword>
<evidence type="ECO:0000256" key="13">
    <source>
        <dbReference type="SAM" id="SignalP"/>
    </source>
</evidence>
<evidence type="ECO:0000256" key="4">
    <source>
        <dbReference type="ARBA" id="ARBA00022676"/>
    </source>
</evidence>
<dbReference type="UniPathway" id="UPA00378"/>
<evidence type="ECO:0000256" key="5">
    <source>
        <dbReference type="ARBA" id="ARBA00022679"/>
    </source>
</evidence>
<dbReference type="GO" id="GO:0032580">
    <property type="term" value="C:Golgi cisterna membrane"/>
    <property type="evidence" value="ECO:0007669"/>
    <property type="project" value="UniProtKB-SubCell"/>
</dbReference>
<dbReference type="InterPro" id="IPR031481">
    <property type="entry name" value="Glyco_tran_10_N"/>
</dbReference>
<protein>
    <recommendedName>
        <fullName evidence="12">Fucosyltransferase</fullName>
        <ecNumber evidence="12">2.4.1.-</ecNumber>
    </recommendedName>
</protein>
<keyword evidence="8" id="KW-1133">Transmembrane helix</keyword>
<evidence type="ECO:0000259" key="15">
    <source>
        <dbReference type="Pfam" id="PF17039"/>
    </source>
</evidence>
<feature type="chain" id="PRO_5005488087" description="Fucosyltransferase" evidence="13">
    <location>
        <begin position="36"/>
        <end position="380"/>
    </location>
</feature>
<evidence type="ECO:0000256" key="7">
    <source>
        <dbReference type="ARBA" id="ARBA00022968"/>
    </source>
</evidence>
<dbReference type="Pfam" id="PF00852">
    <property type="entry name" value="Glyco_transf_10"/>
    <property type="match status" value="1"/>
</dbReference>
<dbReference type="EC" id="2.4.1.-" evidence="12"/>
<evidence type="ECO:0000256" key="8">
    <source>
        <dbReference type="ARBA" id="ARBA00022989"/>
    </source>
</evidence>
<dbReference type="InterPro" id="IPR055270">
    <property type="entry name" value="Glyco_tran_10_C"/>
</dbReference>
<dbReference type="InterPro" id="IPR038577">
    <property type="entry name" value="GT10-like_C_sf"/>
</dbReference>
<evidence type="ECO:0000256" key="1">
    <source>
        <dbReference type="ARBA" id="ARBA00004447"/>
    </source>
</evidence>
<keyword evidence="4 12" id="KW-0328">Glycosyltransferase</keyword>
<evidence type="ECO:0000256" key="2">
    <source>
        <dbReference type="ARBA" id="ARBA00004922"/>
    </source>
</evidence>
<dbReference type="GO" id="GO:0008417">
    <property type="term" value="F:fucosyltransferase activity"/>
    <property type="evidence" value="ECO:0007669"/>
    <property type="project" value="InterPro"/>
</dbReference>
<evidence type="ECO:0000256" key="10">
    <source>
        <dbReference type="ARBA" id="ARBA00023136"/>
    </source>
</evidence>
<evidence type="ECO:0000256" key="3">
    <source>
        <dbReference type="ARBA" id="ARBA00008919"/>
    </source>
</evidence>
<comment type="pathway">
    <text evidence="2">Protein modification; protein glycosylation.</text>
</comment>
<accession>A0A0K2TTZ5</accession>
<dbReference type="FunFam" id="3.40.50.11660:FF:000004">
    <property type="entry name" value="Glycoprotein 3-alpha-L-fucosyltransferase A"/>
    <property type="match status" value="1"/>
</dbReference>
<comment type="subcellular location">
    <subcellularLocation>
        <location evidence="1 12">Golgi apparatus</location>
        <location evidence="1 12">Golgi stack membrane</location>
        <topology evidence="1 12">Single-pass type II membrane protein</topology>
    </subcellularLocation>
</comment>
<feature type="signal peptide" evidence="13">
    <location>
        <begin position="1"/>
        <end position="35"/>
    </location>
</feature>
<sequence length="380" mass="44652">MRLYTYMKRRSSILPVLCPLLLLFYIFCSFPKGNEEETIKYILYWNSAYGSLDYGFCCGKEPYIKFNCRPKRNCFVTNNRSLLPAVSDFDAILFNHRTLSKDDIPSKRSPHQRYIFYALESPSNKLYVETSEWNGFFNWSMTYRLDSDFPILHGKLVSKTSDSQLTLDDPSIEHFGLLNAKRFTRGKKKFAAWFVSNCLTKSRRELLVNALRQHGIKVDIYGECGKQFCPKSQEASCWEKIESEYKFYLSFENSICKDYVTEKLWNALNRSIVPIVLGGGDYASFLPKNSYIDATTSAKFVQNPRVLAKQLKELDRSDAKYAEYFWWKNRFSARVLTVEDHAERHCQLCERLHEDASTKVISDLEEWWERQAQCRRVRLE</sequence>
<dbReference type="PANTHER" id="PTHR48438:SF1">
    <property type="entry name" value="ALPHA-(1,3)-FUCOSYLTRANSFERASE C-RELATED"/>
    <property type="match status" value="1"/>
</dbReference>
<evidence type="ECO:0000256" key="12">
    <source>
        <dbReference type="RuleBase" id="RU003832"/>
    </source>
</evidence>
<evidence type="ECO:0000259" key="14">
    <source>
        <dbReference type="Pfam" id="PF00852"/>
    </source>
</evidence>
<comment type="similarity">
    <text evidence="3 12">Belongs to the glycosyltransferase 10 family.</text>
</comment>
<reference evidence="16" key="1">
    <citation type="submission" date="2014-05" db="EMBL/GenBank/DDBJ databases">
        <authorList>
            <person name="Chronopoulou M."/>
        </authorList>
    </citation>
    <scope>NUCLEOTIDE SEQUENCE</scope>
    <source>
        <tissue evidence="16">Whole organism</tissue>
    </source>
</reference>
<keyword evidence="5 12" id="KW-0808">Transferase</keyword>
<dbReference type="Pfam" id="PF17039">
    <property type="entry name" value="Glyco_tran_10_N"/>
    <property type="match status" value="1"/>
</dbReference>
<keyword evidence="6 12" id="KW-0812">Transmembrane</keyword>
<name>A0A0K2TTZ5_LEPSM</name>
<keyword evidence="7" id="KW-0735">Signal-anchor</keyword>
<evidence type="ECO:0000256" key="6">
    <source>
        <dbReference type="ARBA" id="ARBA00022692"/>
    </source>
</evidence>
<dbReference type="PANTHER" id="PTHR48438">
    <property type="entry name" value="ALPHA-(1,3)-FUCOSYLTRANSFERASE C-RELATED"/>
    <property type="match status" value="1"/>
</dbReference>
<evidence type="ECO:0000256" key="11">
    <source>
        <dbReference type="ARBA" id="ARBA00023180"/>
    </source>
</evidence>
<proteinExistence type="inferred from homology"/>
<evidence type="ECO:0000256" key="9">
    <source>
        <dbReference type="ARBA" id="ARBA00023034"/>
    </source>
</evidence>
<keyword evidence="9 12" id="KW-0333">Golgi apparatus</keyword>
<dbReference type="Gene3D" id="3.40.50.11660">
    <property type="entry name" value="Glycosyl transferase family 10, C-terminal domain"/>
    <property type="match status" value="1"/>
</dbReference>
<dbReference type="EMBL" id="HACA01011490">
    <property type="protein sequence ID" value="CDW28851.1"/>
    <property type="molecule type" value="Transcribed_RNA"/>
</dbReference>
<dbReference type="SUPFAM" id="SSF53756">
    <property type="entry name" value="UDP-Glycosyltransferase/glycogen phosphorylase"/>
    <property type="match status" value="1"/>
</dbReference>
<dbReference type="InterPro" id="IPR001503">
    <property type="entry name" value="Glyco_trans_10"/>
</dbReference>
<dbReference type="OrthoDB" id="427096at2759"/>
<feature type="domain" description="Fucosyltransferase N-terminal" evidence="15">
    <location>
        <begin position="40"/>
        <end position="151"/>
    </location>
</feature>
<feature type="domain" description="Fucosyltransferase C-terminal" evidence="14">
    <location>
        <begin position="186"/>
        <end position="367"/>
    </location>
</feature>
<keyword evidence="11" id="KW-0325">Glycoprotein</keyword>
<keyword evidence="13" id="KW-0732">Signal</keyword>
<evidence type="ECO:0000313" key="16">
    <source>
        <dbReference type="EMBL" id="CDW28851.1"/>
    </source>
</evidence>